<feature type="region of interest" description="Disordered" evidence="1">
    <location>
        <begin position="1"/>
        <end position="23"/>
    </location>
</feature>
<dbReference type="EMBL" id="PKOZ01000001">
    <property type="protein sequence ID" value="PQD96839.1"/>
    <property type="molecule type" value="Genomic_DNA"/>
</dbReference>
<comment type="caution">
    <text evidence="2">The sequence shown here is derived from an EMBL/GenBank/DDBJ whole genome shotgun (WGS) entry which is preliminary data.</text>
</comment>
<name>A0A2S7N485_9BACI</name>
<feature type="region of interest" description="Disordered" evidence="1">
    <location>
        <begin position="37"/>
        <end position="67"/>
    </location>
</feature>
<dbReference type="AlphaFoldDB" id="A0A2S7N485"/>
<dbReference type="Proteomes" id="UP000239663">
    <property type="component" value="Unassembled WGS sequence"/>
</dbReference>
<feature type="compositionally biased region" description="Basic and acidic residues" evidence="1">
    <location>
        <begin position="37"/>
        <end position="57"/>
    </location>
</feature>
<dbReference type="RefSeq" id="WP_104847934.1">
    <property type="nucleotide sequence ID" value="NZ_PKOZ01000001.1"/>
</dbReference>
<dbReference type="InterPro" id="IPR024980">
    <property type="entry name" value="DUF3886"/>
</dbReference>
<proteinExistence type="predicted"/>
<feature type="compositionally biased region" description="Basic residues" evidence="1">
    <location>
        <begin position="1"/>
        <end position="11"/>
    </location>
</feature>
<evidence type="ECO:0000256" key="1">
    <source>
        <dbReference type="SAM" id="MobiDB-lite"/>
    </source>
</evidence>
<accession>A0A2S7N485</accession>
<dbReference type="Pfam" id="PF13025">
    <property type="entry name" value="DUF3886"/>
    <property type="match status" value="1"/>
</dbReference>
<keyword evidence="3" id="KW-1185">Reference proteome</keyword>
<reference evidence="2 3" key="1">
    <citation type="submission" date="2017-12" db="EMBL/GenBank/DDBJ databases">
        <title>Taxonomic description and draft genome of Pradoshia cofamensis Gen. nov., sp. nov., a thermotolerant bacillale isolated from anterior gut of earthworm Eisenia fetida.</title>
        <authorList>
            <person name="Saha T."/>
            <person name="Chakraborty R."/>
        </authorList>
    </citation>
    <scope>NUCLEOTIDE SEQUENCE [LARGE SCALE GENOMIC DNA]</scope>
    <source>
        <strain evidence="2 3">EAG3</strain>
    </source>
</reference>
<sequence length="84" mass="10190">MARKKQPQRKPAKQEDTSLHLGDLLNDDVLGKLRQKKGEWEEAEKKRQEEAERLKREERKRREKNKSFEELLNESDLNWKKFKG</sequence>
<evidence type="ECO:0000313" key="3">
    <source>
        <dbReference type="Proteomes" id="UP000239663"/>
    </source>
</evidence>
<evidence type="ECO:0000313" key="2">
    <source>
        <dbReference type="EMBL" id="PQD96839.1"/>
    </source>
</evidence>
<organism evidence="2 3">
    <name type="scientific">Pradoshia eiseniae</name>
    <dbReference type="NCBI Taxonomy" id="2064768"/>
    <lineage>
        <taxon>Bacteria</taxon>
        <taxon>Bacillati</taxon>
        <taxon>Bacillota</taxon>
        <taxon>Bacilli</taxon>
        <taxon>Bacillales</taxon>
        <taxon>Bacillaceae</taxon>
        <taxon>Pradoshia</taxon>
    </lineage>
</organism>
<gene>
    <name evidence="2" type="ORF">CYL18_02840</name>
</gene>
<protein>
    <submittedName>
        <fullName evidence="2">DUF3886 domain-containing protein</fullName>
    </submittedName>
</protein>